<evidence type="ECO:0000256" key="1">
    <source>
        <dbReference type="SAM" id="MobiDB-lite"/>
    </source>
</evidence>
<proteinExistence type="predicted"/>
<gene>
    <name evidence="2" type="ORF">FNV43_RR08935</name>
</gene>
<accession>A0A8K0MJI3</accession>
<evidence type="ECO:0000313" key="3">
    <source>
        <dbReference type="Proteomes" id="UP000796880"/>
    </source>
</evidence>
<name>A0A8K0MJI3_9ROSA</name>
<dbReference type="EMBL" id="VOIH02000004">
    <property type="protein sequence ID" value="KAF3448222.1"/>
    <property type="molecule type" value="Genomic_DNA"/>
</dbReference>
<dbReference type="Proteomes" id="UP000796880">
    <property type="component" value="Unassembled WGS sequence"/>
</dbReference>
<dbReference type="AlphaFoldDB" id="A0A8K0MJI3"/>
<feature type="compositionally biased region" description="Polar residues" evidence="1">
    <location>
        <begin position="223"/>
        <end position="245"/>
    </location>
</feature>
<protein>
    <submittedName>
        <fullName evidence="2">Uncharacterized protein</fullName>
    </submittedName>
</protein>
<evidence type="ECO:0000313" key="2">
    <source>
        <dbReference type="EMBL" id="KAF3448222.1"/>
    </source>
</evidence>
<organism evidence="2 3">
    <name type="scientific">Rhamnella rubrinervis</name>
    <dbReference type="NCBI Taxonomy" id="2594499"/>
    <lineage>
        <taxon>Eukaryota</taxon>
        <taxon>Viridiplantae</taxon>
        <taxon>Streptophyta</taxon>
        <taxon>Embryophyta</taxon>
        <taxon>Tracheophyta</taxon>
        <taxon>Spermatophyta</taxon>
        <taxon>Magnoliopsida</taxon>
        <taxon>eudicotyledons</taxon>
        <taxon>Gunneridae</taxon>
        <taxon>Pentapetalae</taxon>
        <taxon>rosids</taxon>
        <taxon>fabids</taxon>
        <taxon>Rosales</taxon>
        <taxon>Rhamnaceae</taxon>
        <taxon>rhamnoid group</taxon>
        <taxon>Rhamneae</taxon>
        <taxon>Rhamnella</taxon>
    </lineage>
</organism>
<sequence length="299" mass="32665">MDGFQSVTKVALRSCCKGGSRLPPSSLPSALSFTADLSVIIPLHRFHFRIPPSWRPVSDFGADPHCSKVLENMISAELPLSTKIRFITRSYSKLDNKAIIEGIFLGLPPFAFNPIYSLFNERHISRFNSFYFPPKRCNLRAWPSLVNAHYENYLARVRSSWVVAIAFSWIRFHSPSTGRRSLGPSTIPPTGSSPFLPAPCLALLVSLPIQLSSFTAYCISSAAPSSNTTKLSPSRLNKSSGSSIPPTDANWVMKPSLNDPMLRVEAVPNQSSAPSAPLNTLHIIAASIRPGWSGLTIAA</sequence>
<feature type="region of interest" description="Disordered" evidence="1">
    <location>
        <begin position="223"/>
        <end position="249"/>
    </location>
</feature>
<keyword evidence="3" id="KW-1185">Reference proteome</keyword>
<comment type="caution">
    <text evidence="2">The sequence shown here is derived from an EMBL/GenBank/DDBJ whole genome shotgun (WGS) entry which is preliminary data.</text>
</comment>
<reference evidence="2" key="1">
    <citation type="submission" date="2020-03" db="EMBL/GenBank/DDBJ databases">
        <title>A high-quality chromosome-level genome assembly of a woody plant with both climbing and erect habits, Rhamnella rubrinervis.</title>
        <authorList>
            <person name="Lu Z."/>
            <person name="Yang Y."/>
            <person name="Zhu X."/>
            <person name="Sun Y."/>
        </authorList>
    </citation>
    <scope>NUCLEOTIDE SEQUENCE</scope>
    <source>
        <strain evidence="2">BYM</strain>
        <tissue evidence="2">Leaf</tissue>
    </source>
</reference>